<accession>K1SNU1</accession>
<dbReference type="Gene3D" id="3.40.50.720">
    <property type="entry name" value="NAD(P)-binding Rossmann-like Domain"/>
    <property type="match status" value="1"/>
</dbReference>
<name>K1SNU1_9ZZZZ</name>
<dbReference type="EMBL" id="AJWZ01005533">
    <property type="protein sequence ID" value="EKC62312.1"/>
    <property type="molecule type" value="Genomic_DNA"/>
</dbReference>
<comment type="caution">
    <text evidence="1">The sequence shown here is derived from an EMBL/GenBank/DDBJ whole genome shotgun (WGS) entry which is preliminary data.</text>
</comment>
<evidence type="ECO:0000313" key="1">
    <source>
        <dbReference type="EMBL" id="EKC62312.1"/>
    </source>
</evidence>
<dbReference type="SUPFAM" id="SSF51735">
    <property type="entry name" value="NAD(P)-binding Rossmann-fold domains"/>
    <property type="match status" value="1"/>
</dbReference>
<organism evidence="1">
    <name type="scientific">human gut metagenome</name>
    <dbReference type="NCBI Taxonomy" id="408170"/>
    <lineage>
        <taxon>unclassified sequences</taxon>
        <taxon>metagenomes</taxon>
        <taxon>organismal metagenomes</taxon>
    </lineage>
</organism>
<reference evidence="1" key="1">
    <citation type="journal article" date="2013" name="Environ. Microbiol.">
        <title>Microbiota from the distal guts of lean and obese adolescents exhibit partial functional redundancy besides clear differences in community structure.</title>
        <authorList>
            <person name="Ferrer M."/>
            <person name="Ruiz A."/>
            <person name="Lanza F."/>
            <person name="Haange S.B."/>
            <person name="Oberbach A."/>
            <person name="Till H."/>
            <person name="Bargiela R."/>
            <person name="Campoy C."/>
            <person name="Segura M.T."/>
            <person name="Richter M."/>
            <person name="von Bergen M."/>
            <person name="Seifert J."/>
            <person name="Suarez A."/>
        </authorList>
    </citation>
    <scope>NUCLEOTIDE SEQUENCE</scope>
</reference>
<dbReference type="AlphaFoldDB" id="K1SNU1"/>
<proteinExistence type="predicted"/>
<dbReference type="InterPro" id="IPR002347">
    <property type="entry name" value="SDR_fam"/>
</dbReference>
<protein>
    <submittedName>
        <fullName evidence="1">Short-chain dehydrogenase/reductase SDR</fullName>
    </submittedName>
</protein>
<dbReference type="Pfam" id="PF13561">
    <property type="entry name" value="adh_short_C2"/>
    <property type="match status" value="1"/>
</dbReference>
<gene>
    <name evidence="1" type="ORF">OBE_08038</name>
</gene>
<sequence length="54" mass="5581">MIDASAAQRTGTSDEIAEAAAFLLGEHAKFITGTDLLIDGGVIAAIRMGEYQLG</sequence>
<dbReference type="InterPro" id="IPR036291">
    <property type="entry name" value="NAD(P)-bd_dom_sf"/>
</dbReference>